<dbReference type="EMBL" id="LT554852">
    <property type="protein sequence ID" value="SAM07752.1"/>
    <property type="molecule type" value="Genomic_DNA"/>
</dbReference>
<feature type="region of interest" description="Disordered" evidence="1">
    <location>
        <begin position="234"/>
        <end position="302"/>
    </location>
</feature>
<evidence type="ECO:0000256" key="1">
    <source>
        <dbReference type="SAM" id="MobiDB-lite"/>
    </source>
</evidence>
<feature type="region of interest" description="Disordered" evidence="1">
    <location>
        <begin position="161"/>
        <end position="212"/>
    </location>
</feature>
<keyword evidence="3" id="KW-1185">Reference proteome</keyword>
<evidence type="ECO:0000313" key="3">
    <source>
        <dbReference type="Proteomes" id="UP000078561"/>
    </source>
</evidence>
<proteinExistence type="predicted"/>
<dbReference type="OrthoDB" id="2289325at2759"/>
<name>A0A168S3D3_ABSGL</name>
<organism evidence="2">
    <name type="scientific">Absidia glauca</name>
    <name type="common">Pin mould</name>
    <dbReference type="NCBI Taxonomy" id="4829"/>
    <lineage>
        <taxon>Eukaryota</taxon>
        <taxon>Fungi</taxon>
        <taxon>Fungi incertae sedis</taxon>
        <taxon>Mucoromycota</taxon>
        <taxon>Mucoromycotina</taxon>
        <taxon>Mucoromycetes</taxon>
        <taxon>Mucorales</taxon>
        <taxon>Cunninghamellaceae</taxon>
        <taxon>Absidia</taxon>
    </lineage>
</organism>
<protein>
    <submittedName>
        <fullName evidence="2">Uncharacterized protein</fullName>
    </submittedName>
</protein>
<gene>
    <name evidence="2" type="primary">ABSGL_13409.1 scaffold 14161</name>
</gene>
<dbReference type="InParanoid" id="A0A168S3D3"/>
<evidence type="ECO:0000313" key="2">
    <source>
        <dbReference type="EMBL" id="SAM07752.1"/>
    </source>
</evidence>
<feature type="compositionally biased region" description="Low complexity" evidence="1">
    <location>
        <begin position="161"/>
        <end position="172"/>
    </location>
</feature>
<feature type="compositionally biased region" description="Basic and acidic residues" evidence="1">
    <location>
        <begin position="497"/>
        <end position="514"/>
    </location>
</feature>
<feature type="compositionally biased region" description="Polar residues" evidence="1">
    <location>
        <begin position="186"/>
        <end position="212"/>
    </location>
</feature>
<accession>A0A168S3D3</accession>
<dbReference type="AlphaFoldDB" id="A0A168S3D3"/>
<sequence>MLQSPLHLLIFLRRILLRTKLRHRASYHPHLLFRPITKPSSWSTAFASKIPTTSVGKQQQQQQQSHRLLSATPSPITRRLLLSRRPHSKSNLLCFQQRRTMVSSGAGGHSANQITTNVINHTHYFTSQCPLLGVHGGGPLLPSAPGSFRSYSTKQHWAYRQQQQQLQQQSSSTDDDTDDIDGIGYKSNTNVSLLKNKTHSDSSSITKANTKQQVYRPPNMRGMADLMDDNHGVYGGTRTSSIGDNSNISNGNSYAQSNGKHNYPGLVHRGQPPRKSSPLLKRADSTSATAPTPPSTPSSTHPMYIAPVGVLRHDDLSLQTTKKSTPATAVHDDDTSFQPTRQWYISIPMDLPSLLLSEEENNMHQTPSSSTFSAPPSTEEGYYYMSRAMSVLDSSWLASFQSWSIRLRTHLAKVMMLIQLIGIEAQRYHTNSKKHTPSDTTMDYKMVMMKTDACTELCIFLPHQLCAPQPDSTLLLQQWVYRLMKEPPHFEIKWRHMDHHHQEEADPSPRRQTDDGMVSTNHQDANKDDDDDDDLVIVSGSDNGDDSDKNDTSWRIGPHYFQDIHVFLNHVDSMIDSSPAFTKGTQRRFSL</sequence>
<feature type="region of interest" description="Disordered" evidence="1">
    <location>
        <begin position="497"/>
        <end position="551"/>
    </location>
</feature>
<reference evidence="2" key="1">
    <citation type="submission" date="2016-04" db="EMBL/GenBank/DDBJ databases">
        <authorList>
            <person name="Evans L.H."/>
            <person name="Alamgir A."/>
            <person name="Owens N."/>
            <person name="Weber N.D."/>
            <person name="Virtaneva K."/>
            <person name="Barbian K."/>
            <person name="Babar A."/>
            <person name="Rosenke K."/>
        </authorList>
    </citation>
    <scope>NUCLEOTIDE SEQUENCE [LARGE SCALE GENOMIC DNA]</scope>
    <source>
        <strain evidence="2">CBS 101.48</strain>
    </source>
</reference>
<feature type="compositionally biased region" description="Low complexity" evidence="1">
    <location>
        <begin position="240"/>
        <end position="253"/>
    </location>
</feature>
<dbReference type="Proteomes" id="UP000078561">
    <property type="component" value="Unassembled WGS sequence"/>
</dbReference>